<gene>
    <name evidence="3" type="ORF">RE431_13605</name>
</gene>
<accession>A0ABU1ETG3</accession>
<evidence type="ECO:0000313" key="4">
    <source>
        <dbReference type="Proteomes" id="UP001257234"/>
    </source>
</evidence>
<dbReference type="InterPro" id="IPR056884">
    <property type="entry name" value="NPHP3-like_N"/>
</dbReference>
<sequence length="2085" mass="239665">MKINENAYNLVSYSRAGDVFHYRWAARRCLSLIQPQSDLESIVIEGSKERKKAGEYVIDVSEYYQSDKDTRRIEYYQLKHTTVQHDKPFTLSGLKDTMVGFAERYLQHLQDKATTGISFTVITNRKISDTFKRNLSNYVHQKDVNAEFEKTLKKYSKLNGAKLRHFYSLLNLEDGEGDYDIQKNTLRTEIARIQPGIIDSAQISNIVALVQEKVLPKSNGIILKEDILKLFGVTSEKHLFPAPPLFEQSDNLTHRFQYNTLIETILHSNHPLIIHAEGGVGKSVFSKYVLKALPQDSLGIAYDCFGSGKYRSRSEPRHRHRDALLQISNELASLGLCERMLIQNTTLESDIMRGFLYRIQAAIMTLKEVNNMAKLVILIDAADNAEMAAMEFGDACFANELLKEQFPEDCKIVLLCRPERTALLKPPTNIQKLELSSFSKKETFENLRKWFPAVNENEAYEFHRLTGGNPRVQMNSIAENYESVETLLSYLGPFRTSVEEQIEHQLQTAVNNIKDVLPNVYQSSIEKICTGLASLPPNIPIHILATAADVRVEDVKSFISDIGRSLWLLDSSVQFRDEPTETWFRNTFLGTPEDFQRYIAAMEPLATKFTYVAEVLPQLYLQAGQYDQLIRIAISDTLLPFHNPIDTRNVMVYRLQFAFKAALRAGKYKDAIQVALRAGEEVAGDQRQQSLFQDNVDLLTKLQDNLKVQEIAFKGLLKSGWEGSENIYTASLLSEIEEYQGEARGYLRSALNWLQICFETQKRQKNDYDRDHAVNDNDILEIALTQLNLDGANACLKFLNSLKPKEAIYRIIRKFISRLIDAGRLDDIQALLKRSRKSKFYVIAIVHELSEVGIFVEAKNIEHCLQLLSKTTSRIKKPAHSLQDNITSSIIAFLEVCLYRKLNTQNILKVLDYYVPEETPQGIAGNFVSKDRTQFLKAVSIRNVLLSKSEIDLEDLLPESFKSSNKQRGKSSDIKEFKEVIGALLPWYTLRIKLISGKIGDLTKAAAQAHNASKKAHQTRYTISDYLPKEIADLSADILIFCHQQTPENIQKYHDTYLRDNQSLSIHQRLYLLRAGQIKSHLTPILNELENSTLILIKDLNTIGPEESANYYILMARAVLSHSREDAAVYFEEAITIISKFGDEIVERWEALASLGKRCGSSASDKLAYRFVRCTELVGEYVYREKHWDRSGALATCTRMSPAIGIAALSRWRDREIGRFEYQLEALLIQLIESKSLTPEVGWSMTRFISDHQLFDFLKLCLSHTSSECLKSEILNDAYKLLLQEGASYSELKQLHQIAEDSKIHLDGLEKNLHTYPDGLKDHSNSSPSYSDTQLKINPKKWNTVFDGVDILSIHGFTILRERFSAAFKKEHYVGIKTLFREILNRIKPHEIYDFFDLLLTSDDINYYDSIQLLKVIPEHWKHKVSFKKKWPDILFEMGRRYAHDLISLYSFETAVRELNLDDALKHTLKRGIFFGLSEGQEFTNATVLFGFVRQATTSIDPEEARELVDYALTRFELHVENDFGDGPWKDWLKVSDNIHDTVGGFLWSALGAPSSETRWQACHVIKKLADFKCTEMLSALVTWLEHDEVDAFGSHQFPFYKLHARQYLLIALSRVSTEHPEILIPYKQLFLKYALTESQILIQKFSAEIALAIEEAFPATYSPTEITGLEKSTYPRKTIEIGKYDAKVDSYFHKKNQVDTTVDYYFGWDIERYWFEPLGDVFGIPGKQVQELCADVIVNEWKLGTTTGYNNDPRVGLWNRSQGRTWHDHGSYPKTDSLDFYLAYHAMLCVASRLYKYMPVISIYEDHEDPWKEWLSRHLLTRNNHKWLADCRGPVPHYRPDWISKSPYEGWRTDFKDSDFLNNIYTSDDNESWLTIHGGWTERHDSRYESYTVSSALVSKKTADALLRALSSCNNSHDFKLPDYEESNMEIRFGDFQLKGWLAKPYISKGIDEMDPYAKHINYPPIIPGTTVLNKLELHPDCEGKVWVFSDGQAALKTISWSSNLQGYDDEPEQSGERSNASLNLLIKLCTLYDCHLIFKVTIKRDITYRNRLDTYDYLDPRHNIYILSKGGRLKSTEKNYQLR</sequence>
<dbReference type="EMBL" id="JAVJIU010000004">
    <property type="protein sequence ID" value="MDR5591678.1"/>
    <property type="molecule type" value="Genomic_DNA"/>
</dbReference>
<evidence type="ECO:0000256" key="1">
    <source>
        <dbReference type="ARBA" id="ARBA00022737"/>
    </source>
</evidence>
<evidence type="ECO:0000259" key="2">
    <source>
        <dbReference type="Pfam" id="PF24883"/>
    </source>
</evidence>
<keyword evidence="4" id="KW-1185">Reference proteome</keyword>
<protein>
    <recommendedName>
        <fullName evidence="2">Nephrocystin 3-like N-terminal domain-containing protein</fullName>
    </recommendedName>
</protein>
<organism evidence="3 4">
    <name type="scientific">Christiangramia sediminicola</name>
    <dbReference type="NCBI Taxonomy" id="3073267"/>
    <lineage>
        <taxon>Bacteria</taxon>
        <taxon>Pseudomonadati</taxon>
        <taxon>Bacteroidota</taxon>
        <taxon>Flavobacteriia</taxon>
        <taxon>Flavobacteriales</taxon>
        <taxon>Flavobacteriaceae</taxon>
        <taxon>Christiangramia</taxon>
    </lineage>
</organism>
<dbReference type="Pfam" id="PF24883">
    <property type="entry name" value="NPHP3_N"/>
    <property type="match status" value="1"/>
</dbReference>
<dbReference type="InterPro" id="IPR027417">
    <property type="entry name" value="P-loop_NTPase"/>
</dbReference>
<dbReference type="SUPFAM" id="SSF52540">
    <property type="entry name" value="P-loop containing nucleoside triphosphate hydrolases"/>
    <property type="match status" value="1"/>
</dbReference>
<dbReference type="RefSeq" id="WP_309562533.1">
    <property type="nucleotide sequence ID" value="NZ_JAVJIU010000004.1"/>
</dbReference>
<comment type="caution">
    <text evidence="3">The sequence shown here is derived from an EMBL/GenBank/DDBJ whole genome shotgun (WGS) entry which is preliminary data.</text>
</comment>
<evidence type="ECO:0000313" key="3">
    <source>
        <dbReference type="EMBL" id="MDR5591678.1"/>
    </source>
</evidence>
<reference evidence="4" key="1">
    <citation type="submission" date="2023-07" db="EMBL/GenBank/DDBJ databases">
        <title>Christiangramia sp. SM2212., a novel bacterium of the family Flavobacteriaceae isolated from the sea sediment.</title>
        <authorList>
            <person name="Wang J."/>
            <person name="Zhang X."/>
        </authorList>
    </citation>
    <scope>NUCLEOTIDE SEQUENCE [LARGE SCALE GENOMIC DNA]</scope>
    <source>
        <strain evidence="4">SM2212</strain>
    </source>
</reference>
<keyword evidence="1" id="KW-0677">Repeat</keyword>
<feature type="domain" description="Nephrocystin 3-like N-terminal" evidence="2">
    <location>
        <begin position="268"/>
        <end position="392"/>
    </location>
</feature>
<proteinExistence type="predicted"/>
<dbReference type="Proteomes" id="UP001257234">
    <property type="component" value="Unassembled WGS sequence"/>
</dbReference>
<name>A0ABU1ETG3_9FLAO</name>